<reference evidence="5" key="1">
    <citation type="submission" date="2016-11" db="UniProtKB">
        <authorList>
            <consortium name="WormBaseParasite"/>
        </authorList>
    </citation>
    <scope>IDENTIFICATION</scope>
</reference>
<evidence type="ECO:0000259" key="3">
    <source>
        <dbReference type="PROSITE" id="PS50041"/>
    </source>
</evidence>
<proteinExistence type="predicted"/>
<dbReference type="WBParaSite" id="L893_g22514.t1">
    <property type="protein sequence ID" value="L893_g22514.t1"/>
    <property type="gene ID" value="L893_g22514"/>
</dbReference>
<keyword evidence="1" id="KW-1015">Disulfide bond</keyword>
<protein>
    <submittedName>
        <fullName evidence="5">C-type lectin domain-containing protein</fullName>
    </submittedName>
</protein>
<keyword evidence="2" id="KW-0732">Signal</keyword>
<dbReference type="InterPro" id="IPR016186">
    <property type="entry name" value="C-type_lectin-like/link_sf"/>
</dbReference>
<feature type="domain" description="C-type lectin" evidence="3">
    <location>
        <begin position="29"/>
        <end position="137"/>
    </location>
</feature>
<evidence type="ECO:0000313" key="5">
    <source>
        <dbReference type="WBParaSite" id="L893_g22514.t1"/>
    </source>
</evidence>
<dbReference type="InterPro" id="IPR016187">
    <property type="entry name" value="CTDL_fold"/>
</dbReference>
<dbReference type="AlphaFoldDB" id="A0A1I7Z3X3"/>
<dbReference type="InterPro" id="IPR018378">
    <property type="entry name" value="C-type_lectin_CS"/>
</dbReference>
<dbReference type="PROSITE" id="PS00615">
    <property type="entry name" value="C_TYPE_LECTIN_1"/>
    <property type="match status" value="1"/>
</dbReference>
<dbReference type="InterPro" id="IPR050111">
    <property type="entry name" value="C-type_lectin/snaclec_domain"/>
</dbReference>
<dbReference type="CDD" id="cd00037">
    <property type="entry name" value="CLECT"/>
    <property type="match status" value="2"/>
</dbReference>
<dbReference type="Proteomes" id="UP000095287">
    <property type="component" value="Unplaced"/>
</dbReference>
<organism evidence="4 5">
    <name type="scientific">Steinernema glaseri</name>
    <dbReference type="NCBI Taxonomy" id="37863"/>
    <lineage>
        <taxon>Eukaryota</taxon>
        <taxon>Metazoa</taxon>
        <taxon>Ecdysozoa</taxon>
        <taxon>Nematoda</taxon>
        <taxon>Chromadorea</taxon>
        <taxon>Rhabditida</taxon>
        <taxon>Tylenchina</taxon>
        <taxon>Panagrolaimomorpha</taxon>
        <taxon>Strongyloidoidea</taxon>
        <taxon>Steinernematidae</taxon>
        <taxon>Steinernema</taxon>
    </lineage>
</organism>
<sequence>MILLTLLPLLLSLAFARKGCPPGALLSRDENSCYTPMFYNADFHTAEKTCVAAGGHLASLHTRYDCAYLIDYEHLYWLGGRDLYNNDTWTWTDGSPFNFNNWEAGGNVDGDDCLLMDGSTALWQPHDCQKKYNFICESASKDDLPNTSPQTTTTSTNPPTTTVPFCSGGNRTCIDGHCYEFVECTLTWEEALKNCKEMNGDLASIHNSQVEQLVEQFAYINATQSAWIWTGGKFDDDDVFRWSDGSDTADYQHWRLGYPFAQEGSPCVFVSSGGWENAPCDIDQMLSVCSVPK</sequence>
<keyword evidence="4" id="KW-1185">Reference proteome</keyword>
<feature type="chain" id="PRO_5009312951" evidence="2">
    <location>
        <begin position="17"/>
        <end position="293"/>
    </location>
</feature>
<dbReference type="PANTHER" id="PTHR22803">
    <property type="entry name" value="MANNOSE, PHOSPHOLIPASE, LECTIN RECEPTOR RELATED"/>
    <property type="match status" value="1"/>
</dbReference>
<dbReference type="InterPro" id="IPR001304">
    <property type="entry name" value="C-type_lectin-like"/>
</dbReference>
<dbReference type="PROSITE" id="PS50041">
    <property type="entry name" value="C_TYPE_LECTIN_2"/>
    <property type="match status" value="2"/>
</dbReference>
<name>A0A1I7Z3X3_9BILA</name>
<accession>A0A1I7Z3X3</accession>
<dbReference type="Gene3D" id="3.10.100.10">
    <property type="entry name" value="Mannose-Binding Protein A, subunit A"/>
    <property type="match status" value="2"/>
</dbReference>
<dbReference type="SMART" id="SM00034">
    <property type="entry name" value="CLECT"/>
    <property type="match status" value="2"/>
</dbReference>
<feature type="signal peptide" evidence="2">
    <location>
        <begin position="1"/>
        <end position="16"/>
    </location>
</feature>
<dbReference type="Pfam" id="PF00059">
    <property type="entry name" value="Lectin_C"/>
    <property type="match status" value="2"/>
</dbReference>
<evidence type="ECO:0000256" key="2">
    <source>
        <dbReference type="SAM" id="SignalP"/>
    </source>
</evidence>
<evidence type="ECO:0000313" key="4">
    <source>
        <dbReference type="Proteomes" id="UP000095287"/>
    </source>
</evidence>
<evidence type="ECO:0000256" key="1">
    <source>
        <dbReference type="ARBA" id="ARBA00023157"/>
    </source>
</evidence>
<feature type="domain" description="C-type lectin" evidence="3">
    <location>
        <begin position="174"/>
        <end position="281"/>
    </location>
</feature>
<dbReference type="SUPFAM" id="SSF56436">
    <property type="entry name" value="C-type lectin-like"/>
    <property type="match status" value="2"/>
</dbReference>